<keyword evidence="3" id="KW-1185">Reference proteome</keyword>
<evidence type="ECO:0000313" key="1">
    <source>
        <dbReference type="EMBL" id="PNT68421.1"/>
    </source>
</evidence>
<dbReference type="EMBL" id="CM000882">
    <property type="protein sequence ID" value="PNT68421.1"/>
    <property type="molecule type" value="Genomic_DNA"/>
</dbReference>
<dbReference type="AlphaFoldDB" id="A0A2K2D2C6"/>
<protein>
    <submittedName>
        <fullName evidence="1 2">Uncharacterized protein</fullName>
    </submittedName>
</protein>
<accession>A0A2K2D2C6</accession>
<proteinExistence type="predicted"/>
<dbReference type="PANTHER" id="PTHR36617:SF5">
    <property type="entry name" value="OS05G0421675 PROTEIN"/>
    <property type="match status" value="1"/>
</dbReference>
<dbReference type="Gramene" id="PNT68421">
    <property type="protein sequence ID" value="PNT68421"/>
    <property type="gene ID" value="BRADI_3g40384v3"/>
</dbReference>
<gene>
    <name evidence="1" type="ORF">BRADI_3g40384v3</name>
</gene>
<reference evidence="1" key="2">
    <citation type="submission" date="2017-06" db="EMBL/GenBank/DDBJ databases">
        <title>WGS assembly of Brachypodium distachyon.</title>
        <authorList>
            <consortium name="The International Brachypodium Initiative"/>
            <person name="Lucas S."/>
            <person name="Harmon-Smith M."/>
            <person name="Lail K."/>
            <person name="Tice H."/>
            <person name="Grimwood J."/>
            <person name="Bruce D."/>
            <person name="Barry K."/>
            <person name="Shu S."/>
            <person name="Lindquist E."/>
            <person name="Wang M."/>
            <person name="Pitluck S."/>
            <person name="Vogel J.P."/>
            <person name="Garvin D.F."/>
            <person name="Mockler T.C."/>
            <person name="Schmutz J."/>
            <person name="Rokhsar D."/>
            <person name="Bevan M.W."/>
        </authorList>
    </citation>
    <scope>NUCLEOTIDE SEQUENCE</scope>
    <source>
        <strain evidence="1">Bd21</strain>
    </source>
</reference>
<dbReference type="Proteomes" id="UP000008810">
    <property type="component" value="Chromosome 3"/>
</dbReference>
<reference evidence="1 2" key="1">
    <citation type="journal article" date="2010" name="Nature">
        <title>Genome sequencing and analysis of the model grass Brachypodium distachyon.</title>
        <authorList>
            <consortium name="International Brachypodium Initiative"/>
        </authorList>
    </citation>
    <scope>NUCLEOTIDE SEQUENCE [LARGE SCALE GENOMIC DNA]</scope>
    <source>
        <strain evidence="1 2">Bd21</strain>
    </source>
</reference>
<feature type="non-terminal residue" evidence="1">
    <location>
        <position position="1"/>
    </location>
</feature>
<evidence type="ECO:0000313" key="3">
    <source>
        <dbReference type="Proteomes" id="UP000008810"/>
    </source>
</evidence>
<dbReference type="PANTHER" id="PTHR36617">
    <property type="entry name" value="PROTEIN, PUTATIVE-RELATED"/>
    <property type="match status" value="1"/>
</dbReference>
<dbReference type="OrthoDB" id="684023at2759"/>
<name>A0A2K2D2C6_BRADI</name>
<evidence type="ECO:0000313" key="2">
    <source>
        <dbReference type="EnsemblPlants" id="PNT68421"/>
    </source>
</evidence>
<reference evidence="2" key="3">
    <citation type="submission" date="2018-08" db="UniProtKB">
        <authorList>
            <consortium name="EnsemblPlants"/>
        </authorList>
    </citation>
    <scope>IDENTIFICATION</scope>
    <source>
        <strain evidence="2">cv. Bd21</strain>
    </source>
</reference>
<organism evidence="1">
    <name type="scientific">Brachypodium distachyon</name>
    <name type="common">Purple false brome</name>
    <name type="synonym">Trachynia distachya</name>
    <dbReference type="NCBI Taxonomy" id="15368"/>
    <lineage>
        <taxon>Eukaryota</taxon>
        <taxon>Viridiplantae</taxon>
        <taxon>Streptophyta</taxon>
        <taxon>Embryophyta</taxon>
        <taxon>Tracheophyta</taxon>
        <taxon>Spermatophyta</taxon>
        <taxon>Magnoliopsida</taxon>
        <taxon>Liliopsida</taxon>
        <taxon>Poales</taxon>
        <taxon>Poaceae</taxon>
        <taxon>BOP clade</taxon>
        <taxon>Pooideae</taxon>
        <taxon>Stipodae</taxon>
        <taxon>Brachypodieae</taxon>
        <taxon>Brachypodium</taxon>
    </lineage>
</organism>
<sequence length="185" mass="21596">EFGGVGFVEIRLRNITLLTKWIMKLERGDTHLSCVLLRNKYLGDKGLHTVKDWFSVGSSYQVQNGKTTRFWHDIWLGQPLKVMFHRLFICSEQQHDTVAEVLQDGLNLSFRRSFGPGEESEWHNLRSSLQELQLTTLPDTGRWERTSRKVFSTKSMYDMMCHSGVPDLEIMDLWNNHSSETKIFT</sequence>
<dbReference type="EnsemblPlants" id="PNT68421">
    <property type="protein sequence ID" value="PNT68421"/>
    <property type="gene ID" value="BRADI_3g40384v3"/>
</dbReference>
<dbReference type="InParanoid" id="A0A2K2D2C6"/>